<dbReference type="PANTHER" id="PTHR35546:SF115">
    <property type="entry name" value="F-BOX DOMAIN-CONTAINING PROTEIN"/>
    <property type="match status" value="1"/>
</dbReference>
<evidence type="ECO:0000259" key="1">
    <source>
        <dbReference type="SMART" id="SM00256"/>
    </source>
</evidence>
<dbReference type="InterPro" id="IPR013187">
    <property type="entry name" value="F-box-assoc_dom_typ3"/>
</dbReference>
<comment type="caution">
    <text evidence="2">The sequence shown here is derived from an EMBL/GenBank/DDBJ whole genome shotgun (WGS) entry which is preliminary data.</text>
</comment>
<dbReference type="NCBIfam" id="TIGR01640">
    <property type="entry name" value="F_box_assoc_1"/>
    <property type="match status" value="1"/>
</dbReference>
<dbReference type="Proteomes" id="UP001642360">
    <property type="component" value="Unassembled WGS sequence"/>
</dbReference>
<organism evidence="2 3">
    <name type="scientific">Ilex paraguariensis</name>
    <name type="common">yerba mate</name>
    <dbReference type="NCBI Taxonomy" id="185542"/>
    <lineage>
        <taxon>Eukaryota</taxon>
        <taxon>Viridiplantae</taxon>
        <taxon>Streptophyta</taxon>
        <taxon>Embryophyta</taxon>
        <taxon>Tracheophyta</taxon>
        <taxon>Spermatophyta</taxon>
        <taxon>Magnoliopsida</taxon>
        <taxon>eudicotyledons</taxon>
        <taxon>Gunneridae</taxon>
        <taxon>Pentapetalae</taxon>
        <taxon>asterids</taxon>
        <taxon>campanulids</taxon>
        <taxon>Aquifoliales</taxon>
        <taxon>Aquifoliaceae</taxon>
        <taxon>Ilex</taxon>
    </lineage>
</organism>
<dbReference type="InterPro" id="IPR036047">
    <property type="entry name" value="F-box-like_dom_sf"/>
</dbReference>
<keyword evidence="3" id="KW-1185">Reference proteome</keyword>
<feature type="domain" description="F-box" evidence="1">
    <location>
        <begin position="12"/>
        <end position="52"/>
    </location>
</feature>
<sequence>MACIPSANKIAGNDDLLTEILLRLPIRPLLRFKSVSKHWLSLITNPHFCHRRSRGASGLFLRRTSALLNSEYYFIPLEDTSPTKPPFRTFTFGDCPNLTRILQSCNGLLCCWTTGVNAKCNYYIYNPTTHQFTTLPDPVDRVFGYTSGVESVQTVNLAFDPSKSPHYKAVCVYSSERLPQHYEIGVYSSETGLWRRSGNPFRADVNFKLGVFWKGAINWASDWVNSLYFNVDEERLGTLPMPLVPVGVEDRMIGYFGESGDHLHLIEIYGRHITQFNVYEMTEDYSGWSVKYIVDVDAVVEAFPEIICTHPSGLQFYKFLILSLIRRNNDEESFLVLSTPGKAIRYNFRDKTLKKLCDLSPLLFENDRAPVFGWRNAFQYIESLSCV</sequence>
<dbReference type="Gene3D" id="1.20.1280.50">
    <property type="match status" value="1"/>
</dbReference>
<evidence type="ECO:0000313" key="3">
    <source>
        <dbReference type="Proteomes" id="UP001642360"/>
    </source>
</evidence>
<dbReference type="PANTHER" id="PTHR35546">
    <property type="entry name" value="F-BOX PROTEIN INTERACTION DOMAIN PROTEIN-RELATED"/>
    <property type="match status" value="1"/>
</dbReference>
<accession>A0ABC8QQX3</accession>
<dbReference type="Pfam" id="PF00646">
    <property type="entry name" value="F-box"/>
    <property type="match status" value="1"/>
</dbReference>
<gene>
    <name evidence="2" type="ORF">ILEXP_LOCUS2056</name>
</gene>
<evidence type="ECO:0000313" key="2">
    <source>
        <dbReference type="EMBL" id="CAK9135123.1"/>
    </source>
</evidence>
<dbReference type="EMBL" id="CAUOFW020000692">
    <property type="protein sequence ID" value="CAK9135123.1"/>
    <property type="molecule type" value="Genomic_DNA"/>
</dbReference>
<dbReference type="SMART" id="SM00256">
    <property type="entry name" value="FBOX"/>
    <property type="match status" value="1"/>
</dbReference>
<protein>
    <recommendedName>
        <fullName evidence="1">F-box domain-containing protein</fullName>
    </recommendedName>
</protein>
<dbReference type="Pfam" id="PF08268">
    <property type="entry name" value="FBA_3"/>
    <property type="match status" value="1"/>
</dbReference>
<dbReference type="InterPro" id="IPR055290">
    <property type="entry name" value="At3g26010-like"/>
</dbReference>
<reference evidence="2 3" key="1">
    <citation type="submission" date="2024-02" db="EMBL/GenBank/DDBJ databases">
        <authorList>
            <person name="Vignale AGUSTIN F."/>
            <person name="Sosa J E."/>
            <person name="Modenutti C."/>
        </authorList>
    </citation>
    <scope>NUCLEOTIDE SEQUENCE [LARGE SCALE GENOMIC DNA]</scope>
</reference>
<name>A0ABC8QQX3_9AQUA</name>
<dbReference type="InterPro" id="IPR001810">
    <property type="entry name" value="F-box_dom"/>
</dbReference>
<dbReference type="InterPro" id="IPR017451">
    <property type="entry name" value="F-box-assoc_interact_dom"/>
</dbReference>
<proteinExistence type="predicted"/>
<dbReference type="AlphaFoldDB" id="A0ABC8QQX3"/>
<dbReference type="SUPFAM" id="SSF81383">
    <property type="entry name" value="F-box domain"/>
    <property type="match status" value="1"/>
</dbReference>